<proteinExistence type="predicted"/>
<evidence type="ECO:0000259" key="1">
    <source>
        <dbReference type="PROSITE" id="PS51186"/>
    </source>
</evidence>
<dbReference type="PANTHER" id="PTHR43792">
    <property type="entry name" value="GNAT FAMILY, PUTATIVE (AFU_ORTHOLOGUE AFUA_3G00765)-RELATED-RELATED"/>
    <property type="match status" value="1"/>
</dbReference>
<dbReference type="Proteomes" id="UP000261210">
    <property type="component" value="Unassembled WGS sequence"/>
</dbReference>
<protein>
    <submittedName>
        <fullName evidence="2">N-acetyltransferase</fullName>
    </submittedName>
</protein>
<dbReference type="PROSITE" id="PS51186">
    <property type="entry name" value="GNAT"/>
    <property type="match status" value="1"/>
</dbReference>
<dbReference type="AlphaFoldDB" id="A0A3E4MW56"/>
<reference evidence="2 3" key="1">
    <citation type="submission" date="2018-08" db="EMBL/GenBank/DDBJ databases">
        <title>A genome reference for cultivated species of the human gut microbiota.</title>
        <authorList>
            <person name="Zou Y."/>
            <person name="Xue W."/>
            <person name="Luo G."/>
        </authorList>
    </citation>
    <scope>NUCLEOTIDE SEQUENCE [LARGE SCALE GENOMIC DNA]</scope>
    <source>
        <strain evidence="2 3">TF10-34</strain>
    </source>
</reference>
<evidence type="ECO:0000313" key="3">
    <source>
        <dbReference type="Proteomes" id="UP000261210"/>
    </source>
</evidence>
<sequence>MELIELTIIKTKNLIIRNFQEKDAVGLLEYLSHPRVNCFADDRLYSEESALAYISNTPKDMLRYAVCLKEDDFIIGDVFALREYTDTFSVGWHFNQRFEGKGLAYEAATEFLDYLFCDAGARRVYGFVEDDNLRSKRLCKRLGMRYERCMKEFISFVCYPDGTPRYEDTCIYAILNKEWTEQREQKPNSLGLCRVVTDMHEMNEKKQ</sequence>
<dbReference type="InterPro" id="IPR016181">
    <property type="entry name" value="Acyl_CoA_acyltransferase"/>
</dbReference>
<dbReference type="EMBL" id="QSQU01000080">
    <property type="protein sequence ID" value="RGK54011.1"/>
    <property type="molecule type" value="Genomic_DNA"/>
</dbReference>
<gene>
    <name evidence="2" type="ORF">DXD03_23975</name>
</gene>
<keyword evidence="2" id="KW-0808">Transferase</keyword>
<dbReference type="InterPro" id="IPR000182">
    <property type="entry name" value="GNAT_dom"/>
</dbReference>
<name>A0A3E4MW56_9BACE</name>
<feature type="domain" description="N-acetyltransferase" evidence="1">
    <location>
        <begin position="14"/>
        <end position="166"/>
    </location>
</feature>
<dbReference type="Pfam" id="PF13302">
    <property type="entry name" value="Acetyltransf_3"/>
    <property type="match status" value="1"/>
</dbReference>
<dbReference type="SUPFAM" id="SSF55729">
    <property type="entry name" value="Acyl-CoA N-acyltransferases (Nat)"/>
    <property type="match status" value="1"/>
</dbReference>
<comment type="caution">
    <text evidence="2">The sequence shown here is derived from an EMBL/GenBank/DDBJ whole genome shotgun (WGS) entry which is preliminary data.</text>
</comment>
<dbReference type="GO" id="GO:0016747">
    <property type="term" value="F:acyltransferase activity, transferring groups other than amino-acyl groups"/>
    <property type="evidence" value="ECO:0007669"/>
    <property type="project" value="InterPro"/>
</dbReference>
<accession>A0A3E4MW56</accession>
<evidence type="ECO:0000313" key="2">
    <source>
        <dbReference type="EMBL" id="RGK54011.1"/>
    </source>
</evidence>
<dbReference type="InterPro" id="IPR051531">
    <property type="entry name" value="N-acetyltransferase"/>
</dbReference>
<dbReference type="Gene3D" id="3.40.630.30">
    <property type="match status" value="1"/>
</dbReference>
<dbReference type="PANTHER" id="PTHR43792:SF1">
    <property type="entry name" value="N-ACETYLTRANSFERASE DOMAIN-CONTAINING PROTEIN"/>
    <property type="match status" value="1"/>
</dbReference>
<organism evidence="2 3">
    <name type="scientific">Bacteroides xylanisolvens</name>
    <dbReference type="NCBI Taxonomy" id="371601"/>
    <lineage>
        <taxon>Bacteria</taxon>
        <taxon>Pseudomonadati</taxon>
        <taxon>Bacteroidota</taxon>
        <taxon>Bacteroidia</taxon>
        <taxon>Bacteroidales</taxon>
        <taxon>Bacteroidaceae</taxon>
        <taxon>Bacteroides</taxon>
    </lineage>
</organism>